<proteinExistence type="predicted"/>
<accession>A0A1I0EVC0</accession>
<dbReference type="RefSeq" id="WP_170834814.1">
    <property type="nucleotide sequence ID" value="NZ_FOHU01000012.1"/>
</dbReference>
<sequence length="303" mass="36277">MNLLAIAIENNPDKLQFLLKKQIQSFKNEGVEIDEKIIIDEPFYILEYSIKTESIKNYPINDFINIFKYCVANALYEYIKLYQESELFNRIIEYDYYYFTVKERLEIQDNIKGLLIKDKNDIKNKNNESYQRKFTIIQRFVDYFKENTELNLKGFITFRLKDYILELQDIVERAVEDLLMDKEYNEFIKLLKYFVDIQEAKIDVIHIVIEEDNKYKLYDQYSNIVNNEYLKMIAAEMTDKDINYEDLLISSLITIAPNKVFIHRVSKNSNAEVIKTISRVFADRVKVCDTCDWCKVKVQAEKE</sequence>
<reference evidence="1 2" key="1">
    <citation type="submission" date="2016-10" db="EMBL/GenBank/DDBJ databases">
        <authorList>
            <person name="de Groot N.N."/>
        </authorList>
    </citation>
    <scope>NUCLEOTIDE SEQUENCE [LARGE SCALE GENOMIC DNA]</scope>
    <source>
        <strain evidence="1 2">DSM 18979</strain>
    </source>
</reference>
<dbReference type="Pfam" id="PF08812">
    <property type="entry name" value="YtxC"/>
    <property type="match status" value="1"/>
</dbReference>
<dbReference type="AlphaFoldDB" id="A0A1I0EVC0"/>
<name>A0A1I0EVC0_9FIRM</name>
<evidence type="ECO:0000313" key="2">
    <source>
        <dbReference type="Proteomes" id="UP000199568"/>
    </source>
</evidence>
<keyword evidence="2" id="KW-1185">Reference proteome</keyword>
<dbReference type="InterPro" id="IPR014199">
    <property type="entry name" value="Spore_YtxC"/>
</dbReference>
<evidence type="ECO:0000313" key="1">
    <source>
        <dbReference type="EMBL" id="SET49576.1"/>
    </source>
</evidence>
<protein>
    <submittedName>
        <fullName evidence="1">Putative sporulation protein YtxC</fullName>
    </submittedName>
</protein>
<dbReference type="EMBL" id="FOHU01000012">
    <property type="protein sequence ID" value="SET49576.1"/>
    <property type="molecule type" value="Genomic_DNA"/>
</dbReference>
<gene>
    <name evidence="1" type="ORF">SAMN05660297_02576</name>
</gene>
<dbReference type="Proteomes" id="UP000199568">
    <property type="component" value="Unassembled WGS sequence"/>
</dbReference>
<organism evidence="1 2">
    <name type="scientific">Natronincola peptidivorans</name>
    <dbReference type="NCBI Taxonomy" id="426128"/>
    <lineage>
        <taxon>Bacteria</taxon>
        <taxon>Bacillati</taxon>
        <taxon>Bacillota</taxon>
        <taxon>Clostridia</taxon>
        <taxon>Peptostreptococcales</taxon>
        <taxon>Natronincolaceae</taxon>
        <taxon>Natronincola</taxon>
    </lineage>
</organism>
<dbReference type="STRING" id="426128.SAMN05660297_02576"/>